<name>A0A481YR25_9VIRU</name>
<gene>
    <name evidence="1" type="ORF">LCDPAC02_00850</name>
</gene>
<proteinExistence type="predicted"/>
<reference evidence="1" key="1">
    <citation type="journal article" date="2019" name="MBio">
        <title>Virus Genomes from Deep Sea Sediments Expand the Ocean Megavirome and Support Independent Origins of Viral Gigantism.</title>
        <authorList>
            <person name="Backstrom D."/>
            <person name="Yutin N."/>
            <person name="Jorgensen S.L."/>
            <person name="Dharamshi J."/>
            <person name="Homa F."/>
            <person name="Zaremba-Niedwiedzka K."/>
            <person name="Spang A."/>
            <person name="Wolf Y.I."/>
            <person name="Koonin E.V."/>
            <person name="Ettema T.J."/>
        </authorList>
    </citation>
    <scope>NUCLEOTIDE SEQUENCE</scope>
</reference>
<accession>A0A481YR25</accession>
<dbReference type="EMBL" id="MK500299">
    <property type="protein sequence ID" value="QBK84886.1"/>
    <property type="molecule type" value="Genomic_DNA"/>
</dbReference>
<organism evidence="1">
    <name type="scientific">Pithovirus LCDPAC02</name>
    <dbReference type="NCBI Taxonomy" id="2506601"/>
    <lineage>
        <taxon>Viruses</taxon>
        <taxon>Pithoviruses</taxon>
    </lineage>
</organism>
<sequence length="146" mass="17938">MIILIRGKSKSGKSYLRDFIISNFYKKHHFVSLEFKNNIKYNDDLYIDRIIKNRYIFTNYVIEEIKNYNIQNTIFIISNFIFISDEFSTLHEELSNHKFLILNKLNKDFETLKYEIYENIEILDVEYINDKNLRNIKFLLYNYIFE</sequence>
<protein>
    <submittedName>
        <fullName evidence="1">Uncharacterized protein</fullName>
    </submittedName>
</protein>
<evidence type="ECO:0000313" key="1">
    <source>
        <dbReference type="EMBL" id="QBK84886.1"/>
    </source>
</evidence>